<dbReference type="AlphaFoldDB" id="A0A1G6ZDH9"/>
<evidence type="ECO:0000313" key="1">
    <source>
        <dbReference type="EMBL" id="SDE00709.1"/>
    </source>
</evidence>
<reference evidence="2" key="1">
    <citation type="submission" date="2016-09" db="EMBL/GenBank/DDBJ databases">
        <authorList>
            <person name="Varghese N."/>
            <person name="Submissions S."/>
        </authorList>
    </citation>
    <scope>NUCLEOTIDE SEQUENCE [LARGE SCALE GENOMIC DNA]</scope>
    <source>
        <strain evidence="2">TNe-862</strain>
    </source>
</reference>
<sequence length="100" mass="11186">MWQNGQLAHAEIRRTRLEAQKTFIEHVIALFDARVCRLQADLDIACPQQARIDDDQRQAQGDATALGEQKVHAQAQLRGVQRQVDALQRATEVGLPGPPH</sequence>
<evidence type="ECO:0000313" key="2">
    <source>
        <dbReference type="Proteomes" id="UP000198908"/>
    </source>
</evidence>
<protein>
    <submittedName>
        <fullName evidence="1">Uncharacterized protein</fullName>
    </submittedName>
</protein>
<gene>
    <name evidence="1" type="ORF">SAMN05421548_13043</name>
</gene>
<accession>A0A1G6ZDH9</accession>
<keyword evidence="2" id="KW-1185">Reference proteome</keyword>
<dbReference type="EMBL" id="FMYQ01000030">
    <property type="protein sequence ID" value="SDE00709.1"/>
    <property type="molecule type" value="Genomic_DNA"/>
</dbReference>
<dbReference type="Proteomes" id="UP000198908">
    <property type="component" value="Unassembled WGS sequence"/>
</dbReference>
<name>A0A1G6ZDH9_9BURK</name>
<dbReference type="Pfam" id="PF11180">
    <property type="entry name" value="DUF2968"/>
    <property type="match status" value="1"/>
</dbReference>
<dbReference type="InterPro" id="IPR021350">
    <property type="entry name" value="DUF2968"/>
</dbReference>
<organism evidence="1 2">
    <name type="scientific">Paraburkholderia lycopersici</name>
    <dbReference type="NCBI Taxonomy" id="416944"/>
    <lineage>
        <taxon>Bacteria</taxon>
        <taxon>Pseudomonadati</taxon>
        <taxon>Pseudomonadota</taxon>
        <taxon>Betaproteobacteria</taxon>
        <taxon>Burkholderiales</taxon>
        <taxon>Burkholderiaceae</taxon>
        <taxon>Paraburkholderia</taxon>
    </lineage>
</organism>
<dbReference type="RefSeq" id="WP_425434142.1">
    <property type="nucleotide sequence ID" value="NZ_FMYQ01000030.1"/>
</dbReference>
<proteinExistence type="predicted"/>